<feature type="region of interest" description="Disordered" evidence="1">
    <location>
        <begin position="1"/>
        <end position="24"/>
    </location>
</feature>
<protein>
    <submittedName>
        <fullName evidence="2">Uncharacterized protein</fullName>
    </submittedName>
</protein>
<keyword evidence="3" id="KW-1185">Reference proteome</keyword>
<feature type="region of interest" description="Disordered" evidence="1">
    <location>
        <begin position="336"/>
        <end position="358"/>
    </location>
</feature>
<sequence>MPSSTLTDNHVAYFSEKRSTGTLGEHEEQKMFRKLNGSSYSASWHSPASSTATNEEKILDETNRTVLKLDSQVSRVKARDPLPYSTTTVVPNNSFGGLYSSDPVHVPLDNRLSSKIGAIKREVGVVGVRWQPAGNTSKSTSISSRPSTASKKVFQSNQTDAHESVLASLSTSRSFSSNHNRSKSYPTVNHEKATQTNKEWRPKSSQKSSLKNHGVTGTDTNTISSPAENSLMPSIKVEHLQENFLKLNILENQHVIIPEHLQVPEAERAMLTFGSFGSGLDSPRNCVYRHQEPDGAEQSNTKSCLSVSAPPSSSADLSGGSEVDLLDVLVRNPRSDFPPLTVPSGHPFPEKEESSGTQDLETYSDYALAQDINLSKPLGRLQQQQQDPLPHDVPVFKTGMNNTWQSQGLPSSKEVASSLGGNATTRMIHQQPMGQFYPPLHLSQYPNFMPCRQFSSPVFLPTMPVPGYSPNPAYSHSLNGGSYLVMPGFGSHLAPDSLKYDSLKYDASQYKPIPSSSHTGLFTYANSLVYPINTQGTGVTAFEDSTAMKYKDGYVPNRQVYTSEIWVQAPQEIPGFQTSSYYNMSGQTTNAAYLPMQNTHPSFNVAATHPTQIQFSGLYHPSHHPLANPHQSVHGMPGNIGVGVASARPGAQFGPYQQSQMNHLSWS</sequence>
<reference evidence="2 3" key="1">
    <citation type="submission" date="2024-01" db="EMBL/GenBank/DDBJ databases">
        <title>Genome assemblies of Stephania.</title>
        <authorList>
            <person name="Yang L."/>
        </authorList>
    </citation>
    <scope>NUCLEOTIDE SEQUENCE [LARGE SCALE GENOMIC DNA]</scope>
    <source>
        <strain evidence="2">YNDBR</strain>
        <tissue evidence="2">Leaf</tissue>
    </source>
</reference>
<feature type="compositionally biased region" description="Basic and acidic residues" evidence="1">
    <location>
        <begin position="189"/>
        <end position="202"/>
    </location>
</feature>
<feature type="compositionally biased region" description="Low complexity" evidence="1">
    <location>
        <begin position="303"/>
        <end position="320"/>
    </location>
</feature>
<proteinExistence type="predicted"/>
<dbReference type="PANTHER" id="PTHR47070:SF2">
    <property type="entry name" value="OS06G0206100 PROTEIN"/>
    <property type="match status" value="1"/>
</dbReference>
<organism evidence="2 3">
    <name type="scientific">Stephania yunnanensis</name>
    <dbReference type="NCBI Taxonomy" id="152371"/>
    <lineage>
        <taxon>Eukaryota</taxon>
        <taxon>Viridiplantae</taxon>
        <taxon>Streptophyta</taxon>
        <taxon>Embryophyta</taxon>
        <taxon>Tracheophyta</taxon>
        <taxon>Spermatophyta</taxon>
        <taxon>Magnoliopsida</taxon>
        <taxon>Ranunculales</taxon>
        <taxon>Menispermaceae</taxon>
        <taxon>Menispermoideae</taxon>
        <taxon>Cissampelideae</taxon>
        <taxon>Stephania</taxon>
    </lineage>
</organism>
<dbReference type="Proteomes" id="UP001420932">
    <property type="component" value="Unassembled WGS sequence"/>
</dbReference>
<dbReference type="PANTHER" id="PTHR47070">
    <property type="entry name" value="HYDROXYPROLINE-RICH GLYCOPROTEIN-LIKE"/>
    <property type="match status" value="1"/>
</dbReference>
<dbReference type="AlphaFoldDB" id="A0AAP0JXV8"/>
<feature type="compositionally biased region" description="Basic and acidic residues" evidence="1">
    <location>
        <begin position="15"/>
        <end position="24"/>
    </location>
</feature>
<feature type="region of interest" description="Disordered" evidence="1">
    <location>
        <begin position="170"/>
        <end position="227"/>
    </location>
</feature>
<evidence type="ECO:0000313" key="2">
    <source>
        <dbReference type="EMBL" id="KAK9142227.1"/>
    </source>
</evidence>
<gene>
    <name evidence="2" type="ORF">Syun_011627</name>
</gene>
<feature type="compositionally biased region" description="Polar residues" evidence="1">
    <location>
        <begin position="203"/>
        <end position="227"/>
    </location>
</feature>
<feature type="region of interest" description="Disordered" evidence="1">
    <location>
        <begin position="282"/>
        <end position="320"/>
    </location>
</feature>
<feature type="compositionally biased region" description="Low complexity" evidence="1">
    <location>
        <begin position="170"/>
        <end position="179"/>
    </location>
</feature>
<comment type="caution">
    <text evidence="2">The sequence shown here is derived from an EMBL/GenBank/DDBJ whole genome shotgun (WGS) entry which is preliminary data.</text>
</comment>
<feature type="region of interest" description="Disordered" evidence="1">
    <location>
        <begin position="132"/>
        <end position="157"/>
    </location>
</feature>
<accession>A0AAP0JXV8</accession>
<name>A0AAP0JXV8_9MAGN</name>
<dbReference type="EMBL" id="JBBNAF010000005">
    <property type="protein sequence ID" value="KAK9142227.1"/>
    <property type="molecule type" value="Genomic_DNA"/>
</dbReference>
<feature type="compositionally biased region" description="Low complexity" evidence="1">
    <location>
        <begin position="136"/>
        <end position="152"/>
    </location>
</feature>
<evidence type="ECO:0000313" key="3">
    <source>
        <dbReference type="Proteomes" id="UP001420932"/>
    </source>
</evidence>
<evidence type="ECO:0000256" key="1">
    <source>
        <dbReference type="SAM" id="MobiDB-lite"/>
    </source>
</evidence>